<comment type="function">
    <text evidence="1">NodD regulates the expression of the nodABCFE genes which encode other nodulation proteins. NodD is also a negative regulator of its own expression. Binds flavonoids as inducers.</text>
</comment>
<dbReference type="GO" id="GO:0003677">
    <property type="term" value="F:DNA binding"/>
    <property type="evidence" value="ECO:0007669"/>
    <property type="project" value="UniProtKB-KW"/>
</dbReference>
<keyword evidence="4" id="KW-0238">DNA-binding</keyword>
<dbReference type="PANTHER" id="PTHR30419">
    <property type="entry name" value="HTH-TYPE TRANSCRIPTIONAL REGULATOR YBHD"/>
    <property type="match status" value="1"/>
</dbReference>
<gene>
    <name evidence="7" type="ORF">FXB38_05955</name>
</gene>
<proteinExistence type="inferred from homology"/>
<keyword evidence="5" id="KW-0804">Transcription</keyword>
<dbReference type="OrthoDB" id="9806538at2"/>
<dbReference type="PROSITE" id="PS50931">
    <property type="entry name" value="HTH_LYSR"/>
    <property type="match status" value="1"/>
</dbReference>
<evidence type="ECO:0000313" key="8">
    <source>
        <dbReference type="Proteomes" id="UP000324853"/>
    </source>
</evidence>
<evidence type="ECO:0000313" key="7">
    <source>
        <dbReference type="EMBL" id="TYL86798.1"/>
    </source>
</evidence>
<evidence type="ECO:0000259" key="6">
    <source>
        <dbReference type="PROSITE" id="PS50931"/>
    </source>
</evidence>
<dbReference type="Pfam" id="PF03466">
    <property type="entry name" value="LysR_substrate"/>
    <property type="match status" value="1"/>
</dbReference>
<dbReference type="Gene3D" id="3.40.190.290">
    <property type="match status" value="1"/>
</dbReference>
<dbReference type="GO" id="GO:0005829">
    <property type="term" value="C:cytosol"/>
    <property type="evidence" value="ECO:0007669"/>
    <property type="project" value="TreeGrafter"/>
</dbReference>
<evidence type="ECO:0000256" key="2">
    <source>
        <dbReference type="ARBA" id="ARBA00009437"/>
    </source>
</evidence>
<dbReference type="InterPro" id="IPR050950">
    <property type="entry name" value="HTH-type_LysR_regulators"/>
</dbReference>
<dbReference type="SUPFAM" id="SSF46785">
    <property type="entry name" value="Winged helix' DNA-binding domain"/>
    <property type="match status" value="1"/>
</dbReference>
<dbReference type="AlphaFoldDB" id="A0A5S4X315"/>
<dbReference type="SUPFAM" id="SSF53850">
    <property type="entry name" value="Periplasmic binding protein-like II"/>
    <property type="match status" value="1"/>
</dbReference>
<protein>
    <submittedName>
        <fullName evidence="7">LysR family transcriptional regulator</fullName>
    </submittedName>
</protein>
<feature type="domain" description="HTH lysR-type" evidence="6">
    <location>
        <begin position="13"/>
        <end position="70"/>
    </location>
</feature>
<dbReference type="PANTHER" id="PTHR30419:SF8">
    <property type="entry name" value="NITROGEN ASSIMILATION TRANSCRIPTIONAL ACTIVATOR-RELATED"/>
    <property type="match status" value="1"/>
</dbReference>
<dbReference type="EMBL" id="VSSR01000011">
    <property type="protein sequence ID" value="TYL86798.1"/>
    <property type="molecule type" value="Genomic_DNA"/>
</dbReference>
<accession>A0A5S4X315</accession>
<dbReference type="InterPro" id="IPR036390">
    <property type="entry name" value="WH_DNA-bd_sf"/>
</dbReference>
<dbReference type="Proteomes" id="UP000324853">
    <property type="component" value="Unassembled WGS sequence"/>
</dbReference>
<name>A0A5S4X315_9BRAD</name>
<dbReference type="FunFam" id="1.10.10.10:FF:000001">
    <property type="entry name" value="LysR family transcriptional regulator"/>
    <property type="match status" value="1"/>
</dbReference>
<comment type="similarity">
    <text evidence="2">Belongs to the LysR transcriptional regulatory family.</text>
</comment>
<dbReference type="PRINTS" id="PR00039">
    <property type="entry name" value="HTHLYSR"/>
</dbReference>
<evidence type="ECO:0000256" key="3">
    <source>
        <dbReference type="ARBA" id="ARBA00023015"/>
    </source>
</evidence>
<sequence>MPMQWHDRIGRRLRLKDLHTLQTVAEVGSMAKASRRLGLSQPAISKAITDMEHSVGAALLDRTSRGVELTECGRLLVDRTRVVFDEIKLGVTDIVQRSDPAQGLVAIGTTEPVTAIVTEIIGHLVRRYPGIRYHITIGDRDALEHALRQRMLDLAITRWAPLPVADDLSAEVLFRSSLAVMAERRHPLLRSRKKLKLAELMQEQWTLSPPDSFLGRTGVELFRRHNLPLPPTTVTTISIYMRLNLLASSRFITLLPMQILRMRSSSAWLRALNVDLGDTSAPIASITLKGRRAGSAVKLFQEASREVCKALVGVS</sequence>
<evidence type="ECO:0000256" key="4">
    <source>
        <dbReference type="ARBA" id="ARBA00023125"/>
    </source>
</evidence>
<dbReference type="Pfam" id="PF00126">
    <property type="entry name" value="HTH_1"/>
    <property type="match status" value="1"/>
</dbReference>
<reference evidence="7 8" key="1">
    <citation type="submission" date="2019-08" db="EMBL/GenBank/DDBJ databases">
        <title>Bradyrhizobium hipponensis sp. nov., a rhizobium isolated from a Lupinus angustifolius root nodule in Tunisia.</title>
        <authorList>
            <person name="Off K."/>
            <person name="Rejili M."/>
            <person name="Mars M."/>
            <person name="Brachmann A."/>
            <person name="Marin M."/>
        </authorList>
    </citation>
    <scope>NUCLEOTIDE SEQUENCE [LARGE SCALE GENOMIC DNA]</scope>
    <source>
        <strain evidence="7 8">CTAW11</strain>
    </source>
</reference>
<dbReference type="InterPro" id="IPR036388">
    <property type="entry name" value="WH-like_DNA-bd_sf"/>
</dbReference>
<evidence type="ECO:0000256" key="5">
    <source>
        <dbReference type="ARBA" id="ARBA00023163"/>
    </source>
</evidence>
<comment type="caution">
    <text evidence="7">The sequence shown here is derived from an EMBL/GenBank/DDBJ whole genome shotgun (WGS) entry which is preliminary data.</text>
</comment>
<dbReference type="InterPro" id="IPR005119">
    <property type="entry name" value="LysR_subst-bd"/>
</dbReference>
<dbReference type="InterPro" id="IPR000847">
    <property type="entry name" value="LysR_HTH_N"/>
</dbReference>
<keyword evidence="3" id="KW-0805">Transcription regulation</keyword>
<organism evidence="7 8">
    <name type="scientific">Bradyrhizobium cytisi</name>
    <dbReference type="NCBI Taxonomy" id="515489"/>
    <lineage>
        <taxon>Bacteria</taxon>
        <taxon>Pseudomonadati</taxon>
        <taxon>Pseudomonadota</taxon>
        <taxon>Alphaproteobacteria</taxon>
        <taxon>Hyphomicrobiales</taxon>
        <taxon>Nitrobacteraceae</taxon>
        <taxon>Bradyrhizobium</taxon>
    </lineage>
</organism>
<evidence type="ECO:0000256" key="1">
    <source>
        <dbReference type="ARBA" id="ARBA00003502"/>
    </source>
</evidence>
<dbReference type="Gene3D" id="1.10.10.10">
    <property type="entry name" value="Winged helix-like DNA-binding domain superfamily/Winged helix DNA-binding domain"/>
    <property type="match status" value="1"/>
</dbReference>
<dbReference type="GO" id="GO:0003700">
    <property type="term" value="F:DNA-binding transcription factor activity"/>
    <property type="evidence" value="ECO:0007669"/>
    <property type="project" value="InterPro"/>
</dbReference>
<keyword evidence="8" id="KW-1185">Reference proteome</keyword>